<dbReference type="EMBL" id="NQWI01000130">
    <property type="protein sequence ID" value="PDW01536.1"/>
    <property type="molecule type" value="Genomic_DNA"/>
</dbReference>
<keyword evidence="2" id="KW-0067">ATP-binding</keyword>
<dbReference type="InterPro" id="IPR014001">
    <property type="entry name" value="Helicase_ATP-bd"/>
</dbReference>
<feature type="domain" description="Helicase C-terminal" evidence="5">
    <location>
        <begin position="979"/>
        <end position="1140"/>
    </location>
</feature>
<organism evidence="6 7">
    <name type="scientific">Candidatus Viridilinea mediisalina</name>
    <dbReference type="NCBI Taxonomy" id="2024553"/>
    <lineage>
        <taxon>Bacteria</taxon>
        <taxon>Bacillati</taxon>
        <taxon>Chloroflexota</taxon>
        <taxon>Chloroflexia</taxon>
        <taxon>Chloroflexales</taxon>
        <taxon>Chloroflexineae</taxon>
        <taxon>Oscillochloridaceae</taxon>
        <taxon>Candidatus Viridilinea</taxon>
    </lineage>
</organism>
<dbReference type="InterPro" id="IPR001650">
    <property type="entry name" value="Helicase_C-like"/>
</dbReference>
<evidence type="ECO:0000259" key="4">
    <source>
        <dbReference type="PROSITE" id="PS51192"/>
    </source>
</evidence>
<feature type="domain" description="Helicase ATP-binding" evidence="4">
    <location>
        <begin position="130"/>
        <end position="316"/>
    </location>
</feature>
<feature type="region of interest" description="Disordered" evidence="3">
    <location>
        <begin position="1252"/>
        <end position="1271"/>
    </location>
</feature>
<dbReference type="GO" id="GO:0016887">
    <property type="term" value="F:ATP hydrolysis activity"/>
    <property type="evidence" value="ECO:0007669"/>
    <property type="project" value="TreeGrafter"/>
</dbReference>
<gene>
    <name evidence="6" type="ORF">CJ255_18615</name>
</gene>
<protein>
    <recommendedName>
        <fullName evidence="8">DEAD/DEAH box helicase</fullName>
    </recommendedName>
</protein>
<dbReference type="Pfam" id="PF09369">
    <property type="entry name" value="MZB"/>
    <property type="match status" value="1"/>
</dbReference>
<comment type="caution">
    <text evidence="6">The sequence shown here is derived from an EMBL/GenBank/DDBJ whole genome shotgun (WGS) entry which is preliminary data.</text>
</comment>
<evidence type="ECO:0008006" key="8">
    <source>
        <dbReference type="Google" id="ProtNLM"/>
    </source>
</evidence>
<sequence length="1682" mass="185981">MRSLFCFGNIVAAKIMRFTVAHGLFRSVRFSVDIFQLRQQVIDQYAAYTRSFLTIADSTLRAYVDQALAAGQLWPDALVQLSPAYDHANTVADLVERGTLHAGCGAIFRVPDGAAGLRSLHLFRHQKQAIDLAAAGRHFVVTTGTGSGKSLTYMVPVVNHVLCHQPEQGRVRAIIVYPMNALINSQAKALERFFGNMPGCPVRFARYTGQERDAEKREIQQHPPHILLTNYVMLELMLTRPDEFTFVNAGVANLQFVVLDELHTYRGRQGADVAMLLRRLRERSGNPDLTCIGTSATMVSGDSADERRAAVACVAGSIFGVALPPDQVIEETLTYAVPQLPVPAAEELRAALESDLPSSLDWLSFQRHPLAHWIEQTFSLRADQEGTLRRAEPCTLRQGAAALAAQTGVPVERCEAQLRQFFDLGSSVRDENGKPGFAFKLHQFISQGSAVYSTLDAPAHRHLTLAGQRYVAGPHGERLLFPLVFCRECGQHYALCAYDPELATVTPRQPMSRGEDVAEPAVAGYLLIGEDGWSEESEELLPDSWFNLTRKGRTIKKDFRPFLPRRLDVLPNGQVNHTGTKYTKAEAVDAGSGTFGGHAAESVTAWFLPTPFLTCLCCGVVYTRRDKDDFRKLARLSSEGRSTATTLISVTTVDEMRRSDLQASAQKLLSFTDNRQDASLQAGHFNDFAGVSLLRAAIAAALEAAPPDRPLTHVTVAPAVCAALALPQEAYARNVGAYGGAKRRNEETLIAYLEYRIFEDLRRGWRITQPNLEQCGLLRIDYLDLHELCADVGEASPWAQHPLLARTAPAQRERVIRALLEYMRRELALDAPCLDPERQPELVKRVGAALKEPWVFAEEEVRDLRVATRFLVPSDEPVPPGARSFSGRGQLGRFLRSPRAWPALEAPLDDAAYEALLTALIDILVGTNILVDVAERGTRALQIRRDALIWLPGDASSPQVDLIRARRMDFTTKAHRTQRVDESGACPHHNPDPTSCPVCLGGEPIRQANAFFHAFYRRPPAILRGIEGREHTGQVDQERREEREEQFRAGTLPVLFCSPTMELGIDIADLNVVHMRNVPPTPANYAQRSGRAGRSGQPALVMTYCSTGSGHDQYFFQRPKAMVAGVVAAPQIDLANEDLLRAHMHAIWLGECGLDLGRDMLALIDPNLPGLPLKPEVWERITLGDGAQAACLAQCRGVLATIATDLAASVWFTETWLNTVVAEAPQRFDEACGRWRQLYVAAESQLAEARGEADAYRRGSGDRKAHEEAERREAEAKRQLALLGGREGRGSSEADFYPYRYFASEGFLPGYNFPRLPVRAFLPFSRGEGSFLARPRFLAIREFGPANIIYHEGRKYRVTRTAVPTGDASRRFLRAKVCKSCGYFHEGAEAEVCEQCQAVLSGQGATYLPHLFEMNTVMAQPADRITCEEEERARTGFDLETFYQFARSTHGPRRQDASCDVAGGLDLVYAPTATIWRVNHGWKRSREVGFALDLRRGLWGRQPGGEELLEGSEDLTGDAVRRGVRLVVRDTRNLLIVGLPPAIAAQPEHAATVQYAMQRGIAAAFQLEEQELSSERLGTGPTTRLIFWEAAEGGAGVLRRLVEEPRALARVALAALAICHFNADGTEEHSNAGECVRACYRCLLSYSNQPDHALLDRRTVRDLLVALTQAEVVGDGTRMPHD</sequence>
<dbReference type="InterPro" id="IPR027417">
    <property type="entry name" value="P-loop_NTPase"/>
</dbReference>
<dbReference type="Proteomes" id="UP000220527">
    <property type="component" value="Unassembled WGS sequence"/>
</dbReference>
<dbReference type="Pfam" id="PF00271">
    <property type="entry name" value="Helicase_C"/>
    <property type="match status" value="1"/>
</dbReference>
<dbReference type="CDD" id="cd17923">
    <property type="entry name" value="DEXHc_Hrq1-like"/>
    <property type="match status" value="1"/>
</dbReference>
<dbReference type="PROSITE" id="PS51194">
    <property type="entry name" value="HELICASE_CTER"/>
    <property type="match status" value="1"/>
</dbReference>
<dbReference type="PANTHER" id="PTHR47962">
    <property type="entry name" value="ATP-DEPENDENT HELICASE LHR-RELATED-RELATED"/>
    <property type="match status" value="1"/>
</dbReference>
<reference evidence="7" key="1">
    <citation type="submission" date="2017-08" db="EMBL/GenBank/DDBJ databases">
        <authorList>
            <person name="Grouzdev D.S."/>
            <person name="Gaisin V.A."/>
            <person name="Rysina M.S."/>
            <person name="Gorlenko V.M."/>
        </authorList>
    </citation>
    <scope>NUCLEOTIDE SEQUENCE [LARGE SCALE GENOMIC DNA]</scope>
    <source>
        <strain evidence="7">Kir15-3F</strain>
    </source>
</reference>
<dbReference type="InterPro" id="IPR011545">
    <property type="entry name" value="DEAD/DEAH_box_helicase_dom"/>
</dbReference>
<keyword evidence="7" id="KW-1185">Reference proteome</keyword>
<dbReference type="GO" id="GO:0003677">
    <property type="term" value="F:DNA binding"/>
    <property type="evidence" value="ECO:0007669"/>
    <property type="project" value="TreeGrafter"/>
</dbReference>
<dbReference type="PANTHER" id="PTHR47962:SF5">
    <property type="entry name" value="ATP-DEPENDENT HELICASE LHR-RELATED"/>
    <property type="match status" value="1"/>
</dbReference>
<dbReference type="GO" id="GO:0005524">
    <property type="term" value="F:ATP binding"/>
    <property type="evidence" value="ECO:0007669"/>
    <property type="project" value="UniProtKB-KW"/>
</dbReference>
<dbReference type="OrthoDB" id="9774462at2"/>
<evidence type="ECO:0000259" key="5">
    <source>
        <dbReference type="PROSITE" id="PS51194"/>
    </source>
</evidence>
<proteinExistence type="predicted"/>
<dbReference type="InterPro" id="IPR018973">
    <property type="entry name" value="MZB"/>
</dbReference>
<accession>A0A2A6RF70</accession>
<dbReference type="PROSITE" id="PS51192">
    <property type="entry name" value="HELICASE_ATP_BIND_1"/>
    <property type="match status" value="1"/>
</dbReference>
<name>A0A2A6RF70_9CHLR</name>
<dbReference type="InterPro" id="IPR052511">
    <property type="entry name" value="ATP-dep_Helicase"/>
</dbReference>
<dbReference type="SMART" id="SM00490">
    <property type="entry name" value="HELICc"/>
    <property type="match status" value="1"/>
</dbReference>
<evidence type="ECO:0000313" key="7">
    <source>
        <dbReference type="Proteomes" id="UP000220527"/>
    </source>
</evidence>
<dbReference type="Pfam" id="PF00270">
    <property type="entry name" value="DEAD"/>
    <property type="match status" value="1"/>
</dbReference>
<evidence type="ECO:0000313" key="6">
    <source>
        <dbReference type="EMBL" id="PDW01536.1"/>
    </source>
</evidence>
<evidence type="ECO:0000256" key="2">
    <source>
        <dbReference type="ARBA" id="ARBA00022840"/>
    </source>
</evidence>
<dbReference type="SMART" id="SM00487">
    <property type="entry name" value="DEXDc"/>
    <property type="match status" value="1"/>
</dbReference>
<dbReference type="SUPFAM" id="SSF52540">
    <property type="entry name" value="P-loop containing nucleoside triphosphate hydrolases"/>
    <property type="match status" value="1"/>
</dbReference>
<evidence type="ECO:0000256" key="1">
    <source>
        <dbReference type="ARBA" id="ARBA00022741"/>
    </source>
</evidence>
<keyword evidence="1" id="KW-0547">Nucleotide-binding</keyword>
<evidence type="ECO:0000256" key="3">
    <source>
        <dbReference type="SAM" id="MobiDB-lite"/>
    </source>
</evidence>
<dbReference type="Gene3D" id="3.40.50.300">
    <property type="entry name" value="P-loop containing nucleotide triphosphate hydrolases"/>
    <property type="match status" value="2"/>
</dbReference>